<name>A0ABS3MZT9_9BACI</name>
<evidence type="ECO:0000313" key="2">
    <source>
        <dbReference type="Proteomes" id="UP000663981"/>
    </source>
</evidence>
<gene>
    <name evidence="1" type="ORF">I7822_07585</name>
</gene>
<dbReference type="InterPro" id="IPR036597">
    <property type="entry name" value="Fido-like_dom_sf"/>
</dbReference>
<dbReference type="RefSeq" id="WP_207976608.1">
    <property type="nucleotide sequence ID" value="NZ_JAGDEL010000004.1"/>
</dbReference>
<protein>
    <submittedName>
        <fullName evidence="1">Uncharacterized protein</fullName>
    </submittedName>
</protein>
<keyword evidence="2" id="KW-1185">Reference proteome</keyword>
<dbReference type="Gene3D" id="1.10.3290.10">
    <property type="entry name" value="Fido-like domain"/>
    <property type="match status" value="1"/>
</dbReference>
<accession>A0ABS3MZT9</accession>
<dbReference type="Proteomes" id="UP000663981">
    <property type="component" value="Unassembled WGS sequence"/>
</dbReference>
<evidence type="ECO:0000313" key="1">
    <source>
        <dbReference type="EMBL" id="MBO1511527.1"/>
    </source>
</evidence>
<reference evidence="1 2" key="1">
    <citation type="submission" date="2021-03" db="EMBL/GenBank/DDBJ databases">
        <title>Whole genome sequence of Metabacillus bambusae BG109.</title>
        <authorList>
            <person name="Jeong J.W."/>
        </authorList>
    </citation>
    <scope>NUCLEOTIDE SEQUENCE [LARGE SCALE GENOMIC DNA]</scope>
    <source>
        <strain evidence="1 2">BG109</strain>
    </source>
</reference>
<organism evidence="1 2">
    <name type="scientific">Metabacillus bambusae</name>
    <dbReference type="NCBI Taxonomy" id="2795218"/>
    <lineage>
        <taxon>Bacteria</taxon>
        <taxon>Bacillati</taxon>
        <taxon>Bacillota</taxon>
        <taxon>Bacilli</taxon>
        <taxon>Bacillales</taxon>
        <taxon>Bacillaceae</taxon>
        <taxon>Metabacillus</taxon>
    </lineage>
</organism>
<dbReference type="EMBL" id="JAGDEL010000004">
    <property type="protein sequence ID" value="MBO1511527.1"/>
    <property type="molecule type" value="Genomic_DNA"/>
</dbReference>
<sequence>MSYDTENHQSVYCYPGTDVLINKFNIKEQKKLDTAERMHTARNSKLIEFYQKKRDEGKPHKVVMIACSNKLIQ</sequence>
<comment type="caution">
    <text evidence="1">The sequence shown here is derived from an EMBL/GenBank/DDBJ whole genome shotgun (WGS) entry which is preliminary data.</text>
</comment>
<proteinExistence type="predicted"/>